<evidence type="ECO:0000313" key="9">
    <source>
        <dbReference type="Proteomes" id="UP000261174"/>
    </source>
</evidence>
<reference evidence="8 9" key="1">
    <citation type="submission" date="2018-08" db="EMBL/GenBank/DDBJ databases">
        <title>Chitinophaga sp. K20C18050901, a novel bacterium isolated from forest soil.</title>
        <authorList>
            <person name="Wang C."/>
        </authorList>
    </citation>
    <scope>NUCLEOTIDE SEQUENCE [LARGE SCALE GENOMIC DNA]</scope>
    <source>
        <strain evidence="8 9">K20C18050901</strain>
    </source>
</reference>
<evidence type="ECO:0000256" key="1">
    <source>
        <dbReference type="ARBA" id="ARBA00001163"/>
    </source>
</evidence>
<dbReference type="NCBIfam" id="TIGR03180">
    <property type="entry name" value="UraD_2"/>
    <property type="match status" value="1"/>
</dbReference>
<dbReference type="OrthoDB" id="9800909at2"/>
<organism evidence="8 9">
    <name type="scientific">Chitinophaga silvisoli</name>
    <dbReference type="NCBI Taxonomy" id="2291814"/>
    <lineage>
        <taxon>Bacteria</taxon>
        <taxon>Pseudomonadati</taxon>
        <taxon>Bacteroidota</taxon>
        <taxon>Chitinophagia</taxon>
        <taxon>Chitinophagales</taxon>
        <taxon>Chitinophagaceae</taxon>
        <taxon>Chitinophaga</taxon>
    </lineage>
</organism>
<dbReference type="GO" id="GO:0051997">
    <property type="term" value="F:2-oxo-4-hydroxy-4-carboxy-5-ureidoimidazoline decarboxylase activity"/>
    <property type="evidence" value="ECO:0007669"/>
    <property type="project" value="UniProtKB-EC"/>
</dbReference>
<dbReference type="EMBL" id="QTJV01000022">
    <property type="protein sequence ID" value="RFM29317.1"/>
    <property type="molecule type" value="Genomic_DNA"/>
</dbReference>
<dbReference type="InterPro" id="IPR018020">
    <property type="entry name" value="OHCU_decarboxylase"/>
</dbReference>
<keyword evidence="6 8" id="KW-0456">Lyase</keyword>
<sequence>MTLDALNQLAQPELYTTLQQCCGAHKWVEKMMADFPMASETALLDAATRHWAACTPADGLEAFSHHPRIGDRPALHKEQAGVANASTAILEELASLNTRYEEKFGYIFIVFASGKSATDMLALLKARMNNSPAEEIKIAMAEQGKITHLRLEKLLS</sequence>
<keyword evidence="4" id="KW-0659">Purine metabolism</keyword>
<gene>
    <name evidence="8" type="primary">uraD</name>
    <name evidence="8" type="ORF">DXN04_33260</name>
</gene>
<dbReference type="NCBIfam" id="NF010372">
    <property type="entry name" value="PRK13798.1"/>
    <property type="match status" value="1"/>
</dbReference>
<name>A0A3E1NN47_9BACT</name>
<proteinExistence type="predicted"/>
<keyword evidence="5" id="KW-0210">Decarboxylase</keyword>
<evidence type="ECO:0000259" key="7">
    <source>
        <dbReference type="Pfam" id="PF09349"/>
    </source>
</evidence>
<dbReference type="InterPro" id="IPR036778">
    <property type="entry name" value="OHCU_decarboxylase_sf"/>
</dbReference>
<evidence type="ECO:0000256" key="2">
    <source>
        <dbReference type="ARBA" id="ARBA00004754"/>
    </source>
</evidence>
<comment type="pathway">
    <text evidence="2">Purine metabolism; urate degradation; (S)-allantoin from urate: step 3/3.</text>
</comment>
<dbReference type="InterPro" id="IPR017595">
    <property type="entry name" value="OHCU_decarboxylase-2"/>
</dbReference>
<evidence type="ECO:0000256" key="4">
    <source>
        <dbReference type="ARBA" id="ARBA00022631"/>
    </source>
</evidence>
<dbReference type="GO" id="GO:0006144">
    <property type="term" value="P:purine nucleobase metabolic process"/>
    <property type="evidence" value="ECO:0007669"/>
    <property type="project" value="UniProtKB-KW"/>
</dbReference>
<dbReference type="GO" id="GO:0019628">
    <property type="term" value="P:urate catabolic process"/>
    <property type="evidence" value="ECO:0007669"/>
    <property type="project" value="TreeGrafter"/>
</dbReference>
<protein>
    <recommendedName>
        <fullName evidence="3">2-oxo-4-hydroxy-4-carboxy-5-ureidoimidazoline decarboxylase</fullName>
        <ecNumber evidence="3">4.1.1.97</ecNumber>
    </recommendedName>
</protein>
<feature type="domain" description="Oxo-4-hydroxy-4-carboxy-5-ureidoimidazoline decarboxylase" evidence="7">
    <location>
        <begin position="7"/>
        <end position="152"/>
    </location>
</feature>
<dbReference type="RefSeq" id="WP_116857740.1">
    <property type="nucleotide sequence ID" value="NZ_QTJV01000022.1"/>
</dbReference>
<dbReference type="PANTHER" id="PTHR43466:SF1">
    <property type="entry name" value="2-OXO-4-HYDROXY-4-CARBOXY-5-UREIDOIMIDAZOLINE DECARBOXYLASE-RELATED"/>
    <property type="match status" value="1"/>
</dbReference>
<dbReference type="PANTHER" id="PTHR43466">
    <property type="entry name" value="2-OXO-4-HYDROXY-4-CARBOXY-5-UREIDOIMIDAZOLINE DECARBOXYLASE-RELATED"/>
    <property type="match status" value="1"/>
</dbReference>
<keyword evidence="9" id="KW-1185">Reference proteome</keyword>
<comment type="catalytic activity">
    <reaction evidence="1">
        <text>5-hydroxy-2-oxo-4-ureido-2,5-dihydro-1H-imidazole-5-carboxylate + H(+) = (S)-allantoin + CO2</text>
        <dbReference type="Rhea" id="RHEA:26301"/>
        <dbReference type="ChEBI" id="CHEBI:15378"/>
        <dbReference type="ChEBI" id="CHEBI:15678"/>
        <dbReference type="ChEBI" id="CHEBI:16526"/>
        <dbReference type="ChEBI" id="CHEBI:58639"/>
        <dbReference type="EC" id="4.1.1.97"/>
    </reaction>
</comment>
<dbReference type="EC" id="4.1.1.97" evidence="3"/>
<evidence type="ECO:0000256" key="6">
    <source>
        <dbReference type="ARBA" id="ARBA00023239"/>
    </source>
</evidence>
<dbReference type="AlphaFoldDB" id="A0A3E1NN47"/>
<comment type="caution">
    <text evidence="8">The sequence shown here is derived from an EMBL/GenBank/DDBJ whole genome shotgun (WGS) entry which is preliminary data.</text>
</comment>
<dbReference type="Pfam" id="PF09349">
    <property type="entry name" value="OHCU_decarbox"/>
    <property type="match status" value="1"/>
</dbReference>
<accession>A0A3E1NN47</accession>
<dbReference type="Proteomes" id="UP000261174">
    <property type="component" value="Unassembled WGS sequence"/>
</dbReference>
<evidence type="ECO:0000256" key="3">
    <source>
        <dbReference type="ARBA" id="ARBA00012257"/>
    </source>
</evidence>
<evidence type="ECO:0000313" key="8">
    <source>
        <dbReference type="EMBL" id="RFM29317.1"/>
    </source>
</evidence>
<dbReference type="Gene3D" id="1.10.3330.10">
    <property type="entry name" value="Oxo-4-hydroxy-4-carboxy-5-ureidoimidazoline decarboxylase"/>
    <property type="match status" value="1"/>
</dbReference>
<evidence type="ECO:0000256" key="5">
    <source>
        <dbReference type="ARBA" id="ARBA00022793"/>
    </source>
</evidence>
<dbReference type="SUPFAM" id="SSF158694">
    <property type="entry name" value="UraD-Like"/>
    <property type="match status" value="1"/>
</dbReference>